<evidence type="ECO:0000313" key="2">
    <source>
        <dbReference type="EMBL" id="AYC32414.1"/>
    </source>
</evidence>
<keyword evidence="3" id="KW-1185">Reference proteome</keyword>
<dbReference type="OrthoDB" id="6900881at2"/>
<dbReference type="KEGG" id="pcav:D3880_08500"/>
<dbReference type="EMBL" id="CP032419">
    <property type="protein sequence ID" value="AYC32414.1"/>
    <property type="molecule type" value="Genomic_DNA"/>
</dbReference>
<feature type="compositionally biased region" description="Basic residues" evidence="1">
    <location>
        <begin position="125"/>
        <end position="142"/>
    </location>
</feature>
<protein>
    <recommendedName>
        <fullName evidence="4">Poly(3-hydroxyalkanoate) polymerase subunit PhaE</fullName>
    </recommendedName>
</protein>
<sequence>MATAKFPDPLQFCRDTLTKLESGINQFAARKMESEEFAEALNRFNQVALSVQYTLDKSLACFFERLDLPSRTEVTELAAAVQRVEEKLERLLPDMTHEALLPRPPRTRIPIEIAPAQALNEARTRAKKPKAATPGRRGRKET</sequence>
<dbReference type="RefSeq" id="WP_119893035.1">
    <property type="nucleotide sequence ID" value="NZ_CP032419.1"/>
</dbReference>
<evidence type="ECO:0000256" key="1">
    <source>
        <dbReference type="SAM" id="MobiDB-lite"/>
    </source>
</evidence>
<name>A0A385Z145_9PSED</name>
<organism evidence="2 3">
    <name type="scientific">Pseudomonas cavernae</name>
    <dbReference type="NCBI Taxonomy" id="2320867"/>
    <lineage>
        <taxon>Bacteria</taxon>
        <taxon>Pseudomonadati</taxon>
        <taxon>Pseudomonadota</taxon>
        <taxon>Gammaproteobacteria</taxon>
        <taxon>Pseudomonadales</taxon>
        <taxon>Pseudomonadaceae</taxon>
        <taxon>Pseudomonas</taxon>
    </lineage>
</organism>
<dbReference type="AlphaFoldDB" id="A0A385Z145"/>
<accession>A0A385Z145</accession>
<evidence type="ECO:0008006" key="4">
    <source>
        <dbReference type="Google" id="ProtNLM"/>
    </source>
</evidence>
<feature type="region of interest" description="Disordered" evidence="1">
    <location>
        <begin position="116"/>
        <end position="142"/>
    </location>
</feature>
<dbReference type="Proteomes" id="UP000265560">
    <property type="component" value="Chromosome"/>
</dbReference>
<gene>
    <name evidence="2" type="ORF">D3880_08500</name>
</gene>
<evidence type="ECO:0000313" key="3">
    <source>
        <dbReference type="Proteomes" id="UP000265560"/>
    </source>
</evidence>
<proteinExistence type="predicted"/>
<reference evidence="3" key="1">
    <citation type="submission" date="2018-09" db="EMBL/GenBank/DDBJ databases">
        <authorList>
            <person name="Zhu H."/>
        </authorList>
    </citation>
    <scope>NUCLEOTIDE SEQUENCE [LARGE SCALE GENOMIC DNA]</scope>
    <source>
        <strain evidence="3">K2W31S-8</strain>
    </source>
</reference>